<evidence type="ECO:0000256" key="5">
    <source>
        <dbReference type="ARBA" id="ARBA00023242"/>
    </source>
</evidence>
<dbReference type="OMA" id="IRCETAC"/>
<dbReference type="PANTHER" id="PTHR31194">
    <property type="entry name" value="SHN SHINE , DNA BINDING / TRANSCRIPTION FACTOR"/>
    <property type="match status" value="1"/>
</dbReference>
<dbReference type="OrthoDB" id="777519at2759"/>
<dbReference type="GO" id="GO:0003677">
    <property type="term" value="F:DNA binding"/>
    <property type="evidence" value="ECO:0007669"/>
    <property type="project" value="UniProtKB-KW"/>
</dbReference>
<dbReference type="GO" id="GO:0003700">
    <property type="term" value="F:DNA-binding transcription factor activity"/>
    <property type="evidence" value="ECO:0007669"/>
    <property type="project" value="InterPro"/>
</dbReference>
<dbReference type="InterPro" id="IPR001471">
    <property type="entry name" value="AP2/ERF_dom"/>
</dbReference>
<evidence type="ECO:0000256" key="2">
    <source>
        <dbReference type="ARBA" id="ARBA00023015"/>
    </source>
</evidence>
<evidence type="ECO:0000259" key="7">
    <source>
        <dbReference type="PROSITE" id="PS51032"/>
    </source>
</evidence>
<evidence type="ECO:0000256" key="4">
    <source>
        <dbReference type="ARBA" id="ARBA00023163"/>
    </source>
</evidence>
<dbReference type="PRINTS" id="PR00367">
    <property type="entry name" value="ETHRSPELEMNT"/>
</dbReference>
<dbReference type="InterPro" id="IPR016177">
    <property type="entry name" value="DNA-bd_dom_sf"/>
</dbReference>
<dbReference type="SMART" id="SM00380">
    <property type="entry name" value="AP2"/>
    <property type="match status" value="1"/>
</dbReference>
<dbReference type="FunFam" id="3.30.730.10:FF:000001">
    <property type="entry name" value="Ethylene-responsive transcription factor 2"/>
    <property type="match status" value="1"/>
</dbReference>
<keyword evidence="4" id="KW-0804">Transcription</keyword>
<feature type="domain" description="AP2/ERF" evidence="7">
    <location>
        <begin position="124"/>
        <end position="181"/>
    </location>
</feature>
<dbReference type="InterPro" id="IPR036955">
    <property type="entry name" value="AP2/ERF_dom_sf"/>
</dbReference>
<accession>A0A2P6SNV6</accession>
<organism evidence="8 9">
    <name type="scientific">Rosa chinensis</name>
    <name type="common">China rose</name>
    <dbReference type="NCBI Taxonomy" id="74649"/>
    <lineage>
        <taxon>Eukaryota</taxon>
        <taxon>Viridiplantae</taxon>
        <taxon>Streptophyta</taxon>
        <taxon>Embryophyta</taxon>
        <taxon>Tracheophyta</taxon>
        <taxon>Spermatophyta</taxon>
        <taxon>Magnoliopsida</taxon>
        <taxon>eudicotyledons</taxon>
        <taxon>Gunneridae</taxon>
        <taxon>Pentapetalae</taxon>
        <taxon>rosids</taxon>
        <taxon>fabids</taxon>
        <taxon>Rosales</taxon>
        <taxon>Rosaceae</taxon>
        <taxon>Rosoideae</taxon>
        <taxon>Rosoideae incertae sedis</taxon>
        <taxon>Rosa</taxon>
    </lineage>
</organism>
<keyword evidence="5" id="KW-0539">Nucleus</keyword>
<dbReference type="Proteomes" id="UP000238479">
    <property type="component" value="Chromosome 1"/>
</dbReference>
<keyword evidence="9" id="KW-1185">Reference proteome</keyword>
<comment type="subcellular location">
    <subcellularLocation>
        <location evidence="1">Nucleus</location>
    </subcellularLocation>
</comment>
<evidence type="ECO:0000256" key="6">
    <source>
        <dbReference type="SAM" id="MobiDB-lite"/>
    </source>
</evidence>
<dbReference type="Gramene" id="PRQ60332">
    <property type="protein sequence ID" value="PRQ60332"/>
    <property type="gene ID" value="RchiOBHm_Chr1g0380021"/>
</dbReference>
<evidence type="ECO:0000256" key="3">
    <source>
        <dbReference type="ARBA" id="ARBA00023125"/>
    </source>
</evidence>
<dbReference type="CDD" id="cd00018">
    <property type="entry name" value="AP2"/>
    <property type="match status" value="1"/>
</dbReference>
<comment type="caution">
    <text evidence="8">The sequence shown here is derived from an EMBL/GenBank/DDBJ whole genome shotgun (WGS) entry which is preliminary data.</text>
</comment>
<dbReference type="GO" id="GO:0005634">
    <property type="term" value="C:nucleus"/>
    <property type="evidence" value="ECO:0007669"/>
    <property type="project" value="UniProtKB-SubCell"/>
</dbReference>
<dbReference type="AlphaFoldDB" id="A0A2P6SNV6"/>
<dbReference type="Gene3D" id="3.30.730.10">
    <property type="entry name" value="AP2/ERF domain"/>
    <property type="match status" value="1"/>
</dbReference>
<name>A0A2P6SNV6_ROSCH</name>
<evidence type="ECO:0000256" key="1">
    <source>
        <dbReference type="ARBA" id="ARBA00004123"/>
    </source>
</evidence>
<dbReference type="STRING" id="74649.A0A2P6SNV6"/>
<reference evidence="8 9" key="1">
    <citation type="journal article" date="2018" name="Nat. Genet.">
        <title>The Rosa genome provides new insights in the design of modern roses.</title>
        <authorList>
            <person name="Bendahmane M."/>
        </authorList>
    </citation>
    <scope>NUCLEOTIDE SEQUENCE [LARGE SCALE GENOMIC DNA]</scope>
    <source>
        <strain evidence="9">cv. Old Blush</strain>
    </source>
</reference>
<feature type="region of interest" description="Disordered" evidence="6">
    <location>
        <begin position="86"/>
        <end position="127"/>
    </location>
</feature>
<dbReference type="SUPFAM" id="SSF54171">
    <property type="entry name" value="DNA-binding domain"/>
    <property type="match status" value="1"/>
</dbReference>
<keyword evidence="2" id="KW-0805">Transcription regulation</keyword>
<sequence length="364" mass="40766">MEMESSSFLCPIKYTQHRNTTKKLTKPSRKIEPGTSIAPKIIRISMTDHDATDSSSDEEETEYYFGRRRVKKYINEISIETDLRTNPAITNNGRKRPALETRPATRRPAQKSSCPPANGGGNRKFRGVRQRPWGKWAAEIRDPGKRVRLWLGTFDTAEEAAMVYDNAAIKLRGPDAQTNFSPPQMVGTVADKVDDQNIVNEVEIEPETTPNVTVSVSGYDSGEETHHLSSPTSVLQFRTHPIEEAEPPQLEKTALLSKPTEKVNHVRECGVEHSQIPVELRYMEEDAFRFPTPESPLFESPLFFESPFFDDSAAVAGPLLFDDFCDLYAFADSSFSAQATSSMMTCQGDDCFQDIFGSDPLVVL</sequence>
<dbReference type="PROSITE" id="PS51032">
    <property type="entry name" value="AP2_ERF"/>
    <property type="match status" value="1"/>
</dbReference>
<protein>
    <submittedName>
        <fullName evidence="8">Putative transcription factor AP2-EREBP family</fullName>
    </submittedName>
</protein>
<dbReference type="EMBL" id="PDCK01000039">
    <property type="protein sequence ID" value="PRQ60332.1"/>
    <property type="molecule type" value="Genomic_DNA"/>
</dbReference>
<evidence type="ECO:0000313" key="9">
    <source>
        <dbReference type="Proteomes" id="UP000238479"/>
    </source>
</evidence>
<dbReference type="PANTHER" id="PTHR31194:SF202">
    <property type="entry name" value="ETHYLENE-RESPONSIVE TRANSCRIPTION FACTOR ERF070"/>
    <property type="match status" value="1"/>
</dbReference>
<proteinExistence type="predicted"/>
<dbReference type="InterPro" id="IPR050913">
    <property type="entry name" value="AP2/ERF_ERF"/>
</dbReference>
<evidence type="ECO:0000313" key="8">
    <source>
        <dbReference type="EMBL" id="PRQ60332.1"/>
    </source>
</evidence>
<dbReference type="Pfam" id="PF00847">
    <property type="entry name" value="AP2"/>
    <property type="match status" value="1"/>
</dbReference>
<gene>
    <name evidence="8" type="ORF">RchiOBHm_Chr1g0380021</name>
</gene>
<keyword evidence="3" id="KW-0238">DNA-binding</keyword>